<dbReference type="Pfam" id="PF03989">
    <property type="entry name" value="DNA_gyraseA_C"/>
    <property type="match status" value="5"/>
</dbReference>
<dbReference type="NCBIfam" id="TIGR01061">
    <property type="entry name" value="parC_Gpos"/>
    <property type="match status" value="1"/>
</dbReference>
<dbReference type="PROSITE" id="PS52040">
    <property type="entry name" value="TOPO_IIA"/>
    <property type="match status" value="1"/>
</dbReference>
<dbReference type="Pfam" id="PF00521">
    <property type="entry name" value="DNA_topoisoIV"/>
    <property type="match status" value="1"/>
</dbReference>
<dbReference type="PANTHER" id="PTHR43493:SF9">
    <property type="entry name" value="DNA TOPOISOMERASE 4 SUBUNIT A"/>
    <property type="match status" value="1"/>
</dbReference>
<dbReference type="Gene3D" id="2.120.10.90">
    <property type="entry name" value="DNA gyrase/topoisomerase IV, subunit A, C-terminal"/>
    <property type="match status" value="1"/>
</dbReference>
<gene>
    <name evidence="11" type="primary">gyrA</name>
    <name evidence="11" type="ORF">HP548_18070</name>
</gene>
<dbReference type="NCBIfam" id="NF004043">
    <property type="entry name" value="PRK05560.1"/>
    <property type="match status" value="1"/>
</dbReference>
<keyword evidence="9" id="KW-0175">Coiled coil</keyword>
<keyword evidence="7 8" id="KW-0413">Isomerase</keyword>
<accession>A0ABX2MPI2</accession>
<sequence>MSLSEQFMPAFLEEVVGDRFGRYSKYIIQDRAIPDVRDGLKPVQRRILYAMYDSGNTPEKPYRKSAKTVGDVMGNYHPHGDSSIYDGMVRMAQPWKMGHMLVDGHGNWGSQDDDPAAAMRYTEARLSPIAMEMLRDIEKRTVLFKDNFDNTAKEPVVLPSRYPNLLVNGVSGISSGFATEIPPHNLRETIDACIAVMEKPSIELDEIMMFMKGPDFPTGGLIMGGDGILDAYRTGKGRIYLRSKTDIENMRGGKQQIVITEIPYQVVKSRLVTAMENIRLEKKVEGIAEVRDESGREGLRIVVELKKEADAQGILAYLLKKTDLQVTYNFNMVAIVNKAPQQLGLKSILEAYIAHQREVVTFRTRFELEKAEDRAHVLEGLVKALNILDEVIAAIKASKNRQDAQNNLMWMFGFSERQADSILTLQLYRLTNLEITSLEKELGELMKKIAQLRSILDSDRKLIGVIRKELMEIREKYGIDRRSAIQGEVEELKVNLEVLVNAEDVFVTLSKEGYIKRTGMQSFTRSGGERNASGVKEGDYIAQVLEVNTLENLLVFTKKGQYFLLPVHQVPEFKWKDPGTAIVNVIPLAKDDRISSVLAVKSFEEPDHSLVFVTRKGQVKRTELKEYVTKRSGAVAACKVGKDDEVLSVHLSTGGKDIMLITKEAMAIRFREDEVNPMGRVSGGVRGIQLKETDEVVSVLWVEGDEGEVAILSDLGYGKRSLLLDYALQSRGGKGLATFEFKEGKRVKPNGSRIAGAFYCREQRNVTVMTKEGQSHHISSEAVPITERKHIGKLLVHVDKQDEIVELIMDLTENQAASSS</sequence>
<evidence type="ECO:0000256" key="1">
    <source>
        <dbReference type="ARBA" id="ARBA00000185"/>
    </source>
</evidence>
<keyword evidence="12" id="KW-1185">Reference proteome</keyword>
<dbReference type="GeneID" id="97132641"/>
<dbReference type="InterPro" id="IPR013760">
    <property type="entry name" value="Topo_IIA-like_dom_sf"/>
</dbReference>
<dbReference type="NCBIfam" id="TIGR01063">
    <property type="entry name" value="gyrA"/>
    <property type="match status" value="1"/>
</dbReference>
<reference evidence="11 12" key="1">
    <citation type="submission" date="2020-05" db="EMBL/GenBank/DDBJ databases">
        <title>Genome Sequencing of Type Strains.</title>
        <authorList>
            <person name="Lemaire J.F."/>
            <person name="Inderbitzin P."/>
            <person name="Gregorio O.A."/>
            <person name="Collins S.B."/>
            <person name="Wespe N."/>
            <person name="Knight-Connoni V."/>
        </authorList>
    </citation>
    <scope>NUCLEOTIDE SEQUENCE [LARGE SCALE GENOMIC DNA]</scope>
    <source>
        <strain evidence="11 12">DSM 19942</strain>
    </source>
</reference>
<evidence type="ECO:0000259" key="10">
    <source>
        <dbReference type="PROSITE" id="PS52040"/>
    </source>
</evidence>
<comment type="caution">
    <text evidence="11">The sequence shown here is derived from an EMBL/GenBank/DDBJ whole genome shotgun (WGS) entry which is preliminary data.</text>
</comment>
<feature type="active site" description="O-(5'-phospho-DNA)-tyrosine intermediate" evidence="8">
    <location>
        <position position="121"/>
    </location>
</feature>
<dbReference type="SUPFAM" id="SSF101904">
    <property type="entry name" value="GyrA/ParC C-terminal domain-like"/>
    <property type="match status" value="1"/>
</dbReference>
<dbReference type="Gene3D" id="1.10.268.10">
    <property type="entry name" value="Topoisomerase, domain 3"/>
    <property type="match status" value="1"/>
</dbReference>
<evidence type="ECO:0000256" key="8">
    <source>
        <dbReference type="PROSITE-ProRule" id="PRU01384"/>
    </source>
</evidence>
<evidence type="ECO:0000313" key="12">
    <source>
        <dbReference type="Proteomes" id="UP000577724"/>
    </source>
</evidence>
<dbReference type="Gene3D" id="3.30.1360.40">
    <property type="match status" value="1"/>
</dbReference>
<evidence type="ECO:0000256" key="3">
    <source>
        <dbReference type="ARBA" id="ARBA00022475"/>
    </source>
</evidence>
<evidence type="ECO:0000256" key="7">
    <source>
        <dbReference type="ARBA" id="ARBA00023235"/>
    </source>
</evidence>
<organism evidence="11 12">
    <name type="scientific">Paenibacillus taichungensis</name>
    <dbReference type="NCBI Taxonomy" id="484184"/>
    <lineage>
        <taxon>Bacteria</taxon>
        <taxon>Bacillati</taxon>
        <taxon>Bacillota</taxon>
        <taxon>Bacilli</taxon>
        <taxon>Bacillales</taxon>
        <taxon>Paenibacillaceae</taxon>
        <taxon>Paenibacillus</taxon>
    </lineage>
</organism>
<keyword evidence="3" id="KW-1003">Cell membrane</keyword>
<dbReference type="RefSeq" id="WP_076288996.1">
    <property type="nucleotide sequence ID" value="NZ_CBCRYD010000002.1"/>
</dbReference>
<dbReference type="PANTHER" id="PTHR43493">
    <property type="entry name" value="DNA GYRASE/TOPOISOMERASE SUBUNIT A"/>
    <property type="match status" value="1"/>
</dbReference>
<dbReference type="InterPro" id="IPR002205">
    <property type="entry name" value="Topo_IIA_dom_A"/>
</dbReference>
<dbReference type="SMART" id="SM00434">
    <property type="entry name" value="TOP4c"/>
    <property type="match status" value="1"/>
</dbReference>
<dbReference type="EC" id="5.6.2.2" evidence="2"/>
<evidence type="ECO:0000256" key="4">
    <source>
        <dbReference type="ARBA" id="ARBA00023029"/>
    </source>
</evidence>
<dbReference type="InterPro" id="IPR013757">
    <property type="entry name" value="Topo_IIA_A_a_sf"/>
</dbReference>
<keyword evidence="5 8" id="KW-0238">DNA-binding</keyword>
<dbReference type="InterPro" id="IPR050220">
    <property type="entry name" value="Type_II_DNA_Topoisomerases"/>
</dbReference>
<dbReference type="NCBIfam" id="NF004044">
    <property type="entry name" value="PRK05561.1"/>
    <property type="match status" value="1"/>
</dbReference>
<evidence type="ECO:0000256" key="2">
    <source>
        <dbReference type="ARBA" id="ARBA00012895"/>
    </source>
</evidence>
<dbReference type="InterPro" id="IPR005741">
    <property type="entry name" value="TopoIV_A_Gpos"/>
</dbReference>
<feature type="domain" description="Topo IIA-type catalytic" evidence="10">
    <location>
        <begin position="33"/>
        <end position="499"/>
    </location>
</feature>
<dbReference type="InterPro" id="IPR035516">
    <property type="entry name" value="Gyrase/topoIV_suA_C"/>
</dbReference>
<keyword evidence="6" id="KW-0472">Membrane</keyword>
<dbReference type="Proteomes" id="UP000577724">
    <property type="component" value="Unassembled WGS sequence"/>
</dbReference>
<dbReference type="CDD" id="cd00187">
    <property type="entry name" value="TOP4c"/>
    <property type="match status" value="1"/>
</dbReference>
<evidence type="ECO:0000256" key="9">
    <source>
        <dbReference type="SAM" id="Coils"/>
    </source>
</evidence>
<name>A0ABX2MPI2_9BACL</name>
<dbReference type="Gene3D" id="3.90.199.10">
    <property type="entry name" value="Topoisomerase II, domain 5"/>
    <property type="match status" value="1"/>
</dbReference>
<comment type="catalytic activity">
    <reaction evidence="1 8">
        <text>ATP-dependent breakage, passage and rejoining of double-stranded DNA.</text>
        <dbReference type="EC" id="5.6.2.2"/>
    </reaction>
</comment>
<protein>
    <recommendedName>
        <fullName evidence="2">DNA topoisomerase (ATP-hydrolyzing)</fullName>
        <ecNumber evidence="2">5.6.2.2</ecNumber>
    </recommendedName>
</protein>
<keyword evidence="4 8" id="KW-0799">Topoisomerase</keyword>
<evidence type="ECO:0000313" key="11">
    <source>
        <dbReference type="EMBL" id="NUU55984.1"/>
    </source>
</evidence>
<dbReference type="InterPro" id="IPR006691">
    <property type="entry name" value="GyrA/parC_rep"/>
</dbReference>
<feature type="coiled-coil region" evidence="9">
    <location>
        <begin position="428"/>
        <end position="455"/>
    </location>
</feature>
<evidence type="ECO:0000256" key="5">
    <source>
        <dbReference type="ARBA" id="ARBA00023125"/>
    </source>
</evidence>
<dbReference type="SUPFAM" id="SSF56719">
    <property type="entry name" value="Type II DNA topoisomerase"/>
    <property type="match status" value="1"/>
</dbReference>
<evidence type="ECO:0000256" key="6">
    <source>
        <dbReference type="ARBA" id="ARBA00023136"/>
    </source>
</evidence>
<proteinExistence type="predicted"/>
<dbReference type="EMBL" id="JABMCC010000112">
    <property type="protein sequence ID" value="NUU55984.1"/>
    <property type="molecule type" value="Genomic_DNA"/>
</dbReference>
<dbReference type="InterPro" id="IPR013758">
    <property type="entry name" value="Topo_IIA_A/C_ab"/>
</dbReference>